<dbReference type="Pfam" id="PF16574">
    <property type="entry name" value="CEP209_CC5"/>
    <property type="match status" value="1"/>
</dbReference>
<dbReference type="Proteomes" id="UP001527925">
    <property type="component" value="Unassembled WGS sequence"/>
</dbReference>
<evidence type="ECO:0000256" key="2">
    <source>
        <dbReference type="ARBA" id="ARBA00004300"/>
    </source>
</evidence>
<keyword evidence="4" id="KW-0970">Cilium biogenesis/degradation</keyword>
<evidence type="ECO:0000256" key="7">
    <source>
        <dbReference type="ARBA" id="ARBA00023273"/>
    </source>
</evidence>
<feature type="region of interest" description="Disordered" evidence="9">
    <location>
        <begin position="1860"/>
        <end position="1884"/>
    </location>
</feature>
<evidence type="ECO:0000259" key="10">
    <source>
        <dbReference type="Pfam" id="PF16574"/>
    </source>
</evidence>
<name>A0ABR4N4G4_9FUNG</name>
<comment type="caution">
    <text evidence="11">The sequence shown here is derived from an EMBL/GenBank/DDBJ whole genome shotgun (WGS) entry which is preliminary data.</text>
</comment>
<evidence type="ECO:0000256" key="9">
    <source>
        <dbReference type="SAM" id="MobiDB-lite"/>
    </source>
</evidence>
<dbReference type="GO" id="GO:0005840">
    <property type="term" value="C:ribosome"/>
    <property type="evidence" value="ECO:0007669"/>
    <property type="project" value="UniProtKB-KW"/>
</dbReference>
<reference evidence="11 12" key="1">
    <citation type="submission" date="2023-09" db="EMBL/GenBank/DDBJ databases">
        <title>Pangenome analysis of Batrachochytrium dendrobatidis and related Chytrids.</title>
        <authorList>
            <person name="Yacoub M.N."/>
            <person name="Stajich J.E."/>
            <person name="James T.Y."/>
        </authorList>
    </citation>
    <scope>NUCLEOTIDE SEQUENCE [LARGE SCALE GENOMIC DNA]</scope>
    <source>
        <strain evidence="11 12">JEL0888</strain>
    </source>
</reference>
<feature type="domain" description="Centrosomal protein of 290kDa coiled-coil region" evidence="10">
    <location>
        <begin position="1290"/>
        <end position="1415"/>
    </location>
</feature>
<keyword evidence="11" id="KW-0689">Ribosomal protein</keyword>
<feature type="coiled-coil region" evidence="8">
    <location>
        <begin position="1289"/>
        <end position="1316"/>
    </location>
</feature>
<evidence type="ECO:0000256" key="3">
    <source>
        <dbReference type="ARBA" id="ARBA00022490"/>
    </source>
</evidence>
<dbReference type="InterPro" id="IPR032321">
    <property type="entry name" value="Cep209_CC5"/>
</dbReference>
<feature type="region of interest" description="Disordered" evidence="9">
    <location>
        <begin position="1988"/>
        <end position="2014"/>
    </location>
</feature>
<evidence type="ECO:0000256" key="6">
    <source>
        <dbReference type="ARBA" id="ARBA00023212"/>
    </source>
</evidence>
<evidence type="ECO:0000256" key="8">
    <source>
        <dbReference type="SAM" id="Coils"/>
    </source>
</evidence>
<evidence type="ECO:0000313" key="12">
    <source>
        <dbReference type="Proteomes" id="UP001527925"/>
    </source>
</evidence>
<comment type="subcellular location">
    <subcellularLocation>
        <location evidence="1">Cytoplasm</location>
        <location evidence="1">Cytoskeleton</location>
        <location evidence="1">Cilium basal body</location>
    </subcellularLocation>
    <subcellularLocation>
        <location evidence="2">Cytoplasm</location>
        <location evidence="2">Cytoskeleton</location>
        <location evidence="2">Microtubule organizing center</location>
        <location evidence="2">Centrosome</location>
    </subcellularLocation>
</comment>
<evidence type="ECO:0000256" key="4">
    <source>
        <dbReference type="ARBA" id="ARBA00022794"/>
    </source>
</evidence>
<feature type="coiled-coil region" evidence="8">
    <location>
        <begin position="1404"/>
        <end position="1431"/>
    </location>
</feature>
<protein>
    <submittedName>
        <fullName evidence="11">40S ribosomal protein S26</fullName>
    </submittedName>
</protein>
<feature type="coiled-coil region" evidence="8">
    <location>
        <begin position="87"/>
        <end position="195"/>
    </location>
</feature>
<feature type="coiled-coil region" evidence="8">
    <location>
        <begin position="1466"/>
        <end position="1493"/>
    </location>
</feature>
<keyword evidence="6" id="KW-0206">Cytoskeleton</keyword>
<feature type="coiled-coil region" evidence="8">
    <location>
        <begin position="410"/>
        <end position="461"/>
    </location>
</feature>
<feature type="coiled-coil region" evidence="8">
    <location>
        <begin position="1100"/>
        <end position="1192"/>
    </location>
</feature>
<keyword evidence="11" id="KW-0687">Ribonucleoprotein</keyword>
<dbReference type="EMBL" id="JADGIZ020000033">
    <property type="protein sequence ID" value="KAL2914412.1"/>
    <property type="molecule type" value="Genomic_DNA"/>
</dbReference>
<keyword evidence="3" id="KW-0963">Cytoplasm</keyword>
<feature type="coiled-coil region" evidence="8">
    <location>
        <begin position="1535"/>
        <end position="1826"/>
    </location>
</feature>
<feature type="coiled-coil region" evidence="8">
    <location>
        <begin position="224"/>
        <end position="386"/>
    </location>
</feature>
<evidence type="ECO:0000313" key="11">
    <source>
        <dbReference type="EMBL" id="KAL2914412.1"/>
    </source>
</evidence>
<feature type="coiled-coil region" evidence="8">
    <location>
        <begin position="2179"/>
        <end position="2285"/>
    </location>
</feature>
<feature type="coiled-coil region" evidence="8">
    <location>
        <begin position="726"/>
        <end position="757"/>
    </location>
</feature>
<feature type="coiled-coil region" evidence="8">
    <location>
        <begin position="2341"/>
        <end position="2368"/>
    </location>
</feature>
<organism evidence="11 12">
    <name type="scientific">Polyrhizophydium stewartii</name>
    <dbReference type="NCBI Taxonomy" id="2732419"/>
    <lineage>
        <taxon>Eukaryota</taxon>
        <taxon>Fungi</taxon>
        <taxon>Fungi incertae sedis</taxon>
        <taxon>Chytridiomycota</taxon>
        <taxon>Chytridiomycota incertae sedis</taxon>
        <taxon>Chytridiomycetes</taxon>
        <taxon>Rhizophydiales</taxon>
        <taxon>Rhizophydiales incertae sedis</taxon>
        <taxon>Polyrhizophydium</taxon>
    </lineage>
</organism>
<keyword evidence="5 8" id="KW-0175">Coiled coil</keyword>
<dbReference type="PANTHER" id="PTHR18879:SF20">
    <property type="entry name" value="CENTROSOMAL PROTEIN OF 290 KDA"/>
    <property type="match status" value="1"/>
</dbReference>
<feature type="coiled-coil region" evidence="8">
    <location>
        <begin position="1011"/>
        <end position="1045"/>
    </location>
</feature>
<dbReference type="PANTHER" id="PTHR18879">
    <property type="entry name" value="CENTROSOMAL PROTEIN OF 290 KDA"/>
    <property type="match status" value="1"/>
</dbReference>
<feature type="coiled-coil region" evidence="8">
    <location>
        <begin position="1930"/>
        <end position="1971"/>
    </location>
</feature>
<evidence type="ECO:0000256" key="1">
    <source>
        <dbReference type="ARBA" id="ARBA00004120"/>
    </source>
</evidence>
<proteinExistence type="predicted"/>
<feature type="coiled-coil region" evidence="8">
    <location>
        <begin position="486"/>
        <end position="576"/>
    </location>
</feature>
<keyword evidence="12" id="KW-1185">Reference proteome</keyword>
<sequence>MSAPESFVPSHKSGTLKWDHILGLRLDETDSERLGLALESLASSITHASLAPSDPQATPENLVHLFRVTQLLAEYTESKLRSAGASLFQAKAQVQDQEIEIRHLRSQPAKSTDPSFIEIRNLKDELIQLEQRHVAAKRNAERAEEALDSERAVVNQLTQSLKDEKARMVVLQDANRRLEDEIRDVRNDLSDQRTRMQSRNLDQDQFKLQLTEKNAQINRCIAEIQMLSSENKTMAAEIESLTVELEAAVSELERNSKELQETRDLLDGNDRAIESLTDERDALQIKVEDLVEQLEFQNRSQSSVADGLRDETQCLRSRIAELESVVREKDELLWRIREDLAACKRQLLDSTAEELKQELARKEATIQSLKDSLEQTNRDFELLSLDWDRLDRAVNRKPSERRLESPEAIAKNARESLESTKRLKEQLAIAQERSRKTEERAKLLEDQLAEKEHHVIDLQARISSLESLPHGTKSAVREIKNLRLQLTLKTREVDEHVQRINDLQAQNGDLAEENEELRIQLGLGQDTPIDLTNIRNTRAVELERSKSLNIRLHDEIEKLEEERLELKAALRFHAIERGERAISLGLTVEDLAAVEQYADKLRMGQDSLAKSQAEHTPHAQPEPVVRPILNIAQLDKLTLELERAHVDGAEAKEQFLKLQSEYKTLMDENHALQTAVMEISQTLIEATRQGGKEHALPKVDHLIRIMQAKYQNSPAGDAIAYAERSVAKVNRQLRRQLDDAQKAQERLKEVIAAKDSEIVAAAVEMQTLREKAKKRRDRFEDLPSELKLASSSGFASLVEQLIMCLVELGEKDDELKKMAVTLSKCEDAYEALCTKVQMLYRDHQICKQDHEDKMQKLAQSLGEANQRADLAQHKARELESLVAHLENMAGDDARRFGVEAGRKLVVLQVNEKTLSRRYTALAEVEQLLRKENARLRDDITGIDRSARETILRLHRRKREDEARIESLESMLADSVPASQHALLSNRLEAQTAKTRLLLDRERDWIEHRADQESARNDVVRLKQNVESLTLQLEEARAKLRVFEGAASEGDKQSDRHTIASLQAQVQVLETRSKLADAKVKTLESLEAEMRRRLDGADKSYLEAKDETIRVQDELLELQNRYAGGATGEENARTLESMRALQTELSEMRAEVQKYKDLADLAVTQVSDLDSLRKSDEKEKAILRAAVQELQMEDDDKLIIGKLHHHILALQMSEAVALRKLEALGAKCLRLETSLLQMEQARDERDRLMFNLRMDTKARVRLVHKNMSELRLKLAGMVLISKHERACGMLRTLDDRKRALESDLVQLQAEKQQIEFKLDGALVRLGEQEELISALRDTTGAQRRVAVWHNKMLAAQIELLKVKKECGQLQITADVAMRDRNAAQARVTELEECIVLMQNDHEEHQLEWEMRQGELEATIEKYEEERDQIFQSSSGSELKGMLPDRTLPIGQQLETALRLLVERSQAVKAQTIKLAQIETENASLKQQIQTLSGQILKKDSDLIGMQLTMAKTDAESHAKKTETALAIDMTVFEIARERESDAIKVAKSMIESLQRQITQKEALVQKYRDMIKSVRAEVAEQNKAHRAELEKSAAVIDELRSQQISRAVKVPDLAPPTGQREIEREQDAMQEMEKLLRAKEQALSELQRRMAAIEEDAAKEKKALEAEIARLHEAVSEKDEALASKQSELDGVMAEIESLREIASHPQPKDLSDTVRRLEADVEERETKISTLNKAITKLKAQIMQSAKDLAEAKIRQSNDNLSFQDQLESKTSELTSKIMQLEAKIKRMAAVIDSHKKEESELAVDLKRVSDELARKEKEMLEKSSENARLHKMVNEADAAAAAASAAAAVTASPADGNATTLHSSGAATDAAAPSGKPQATELGNEPALPRKLAQGSVHDTGGTGGLIGASEAAQASYKWELEKKYIRRVESLKKKLSEKTAACEQLQTSVDAIKQSLSRSEDERLRLQSKLSTVTQKMQTMRQRLLKDGWNIDSEPSRDNAQTKPSSDAAETTAKLRQLETLVESQMRDHLTLTQDTMEKAARINQLEAKVATLEELNEQLRRSGAAFGEVAEPQQQQADSRSGVPAGIVITLEERVRSLMDKLSQTENGKIKAETALVASRFESERSAALAHKLQVRVAELERQLDSSMQGVGPLQASPEMLKTLAAKPAAELVAVIEHLTSTAEKLRADNEHMRKNSVIASKHNEVVAELKRARKELSEMEEKYKDADAAGEKISRIESENARTRKALRREVERNKTNLAKIEELNVSKQQLMKEVISLRKALGGIDVPLDIEKELIELKERVVSMLEMWMARANKLSLAVAQQDLARGKSDGPSGDLKAALERIARLESENKELRDTLEEHAADPAVAEELEDLKYNFRECMRLNVMYEEQLKQLRGQ</sequence>
<accession>A0ABR4N4G4</accession>
<dbReference type="InterPro" id="IPR026201">
    <property type="entry name" value="Cep290"/>
</dbReference>
<keyword evidence="7" id="KW-0966">Cell projection</keyword>
<feature type="coiled-coil region" evidence="8">
    <location>
        <begin position="847"/>
        <end position="888"/>
    </location>
</feature>
<evidence type="ECO:0000256" key="5">
    <source>
        <dbReference type="ARBA" id="ARBA00023054"/>
    </source>
</evidence>
<feature type="compositionally biased region" description="Polar residues" evidence="9">
    <location>
        <begin position="2000"/>
        <end position="2011"/>
    </location>
</feature>
<gene>
    <name evidence="11" type="primary">RPS26A_1</name>
    <name evidence="11" type="ORF">HK105_205979</name>
</gene>